<feature type="transmembrane region" description="Helical" evidence="2">
    <location>
        <begin position="235"/>
        <end position="256"/>
    </location>
</feature>
<evidence type="ECO:0000256" key="1">
    <source>
        <dbReference type="ARBA" id="ARBA00007362"/>
    </source>
</evidence>
<feature type="transmembrane region" description="Helical" evidence="2">
    <location>
        <begin position="89"/>
        <end position="110"/>
    </location>
</feature>
<keyword evidence="2" id="KW-1133">Transmembrane helix</keyword>
<accession>A0AA41XNC5</accession>
<feature type="transmembrane region" description="Helical" evidence="2">
    <location>
        <begin position="149"/>
        <end position="170"/>
    </location>
</feature>
<sequence length="281" mass="28784">MIGAAYAQLSAVTYGVSDFVGGVAARRVPALRVMLVAYPIEAVLLGALAIVVGGPITPSAVFWGGLYGVGMAFGMWAFFAALGAGPISVVSPLAAVLNAAVPVAVGVALGERPGQAASVGVVLALVAVTLVSREATAEGTTPYRFTPKVAWLTVVAGSAMGLNLVFLHQAPHACKLWPLVFARLSGTLVVCGMAALSKNMRLPHGKPLKLAVGVAVLDICANVTMLLALHTWLLSLASILISLYPAATVVLAMVVLRERVSRWQGVGMVMAMGSVAMIAAT</sequence>
<organism evidence="4 7">
    <name type="scientific">Mycobacterium alsense</name>
    <dbReference type="NCBI Taxonomy" id="324058"/>
    <lineage>
        <taxon>Bacteria</taxon>
        <taxon>Bacillati</taxon>
        <taxon>Actinomycetota</taxon>
        <taxon>Actinomycetes</taxon>
        <taxon>Mycobacteriales</taxon>
        <taxon>Mycobacteriaceae</taxon>
        <taxon>Mycobacterium</taxon>
    </lineage>
</organism>
<protein>
    <submittedName>
        <fullName evidence="4">EamA family transporter</fullName>
    </submittedName>
</protein>
<dbReference type="RefSeq" id="WP_142276199.1">
    <property type="nucleotide sequence ID" value="NZ_MVHD01000005.1"/>
</dbReference>
<evidence type="ECO:0000313" key="6">
    <source>
        <dbReference type="Proteomes" id="UP000192319"/>
    </source>
</evidence>
<comment type="caution">
    <text evidence="4">The sequence shown here is derived from an EMBL/GenBank/DDBJ whole genome shotgun (WGS) entry which is preliminary data.</text>
</comment>
<feature type="transmembrane region" description="Helical" evidence="2">
    <location>
        <begin position="263"/>
        <end position="280"/>
    </location>
</feature>
<evidence type="ECO:0000256" key="2">
    <source>
        <dbReference type="SAM" id="Phobius"/>
    </source>
</evidence>
<dbReference type="Proteomes" id="UP000192319">
    <property type="component" value="Unassembled WGS sequence"/>
</dbReference>
<feature type="transmembrane region" description="Helical" evidence="2">
    <location>
        <begin position="176"/>
        <end position="196"/>
    </location>
</feature>
<evidence type="ECO:0000313" key="5">
    <source>
        <dbReference type="EMBL" id="OQZ92377.1"/>
    </source>
</evidence>
<keyword evidence="6" id="KW-1185">Reference proteome</keyword>
<feature type="domain" description="EamA" evidence="3">
    <location>
        <begin position="150"/>
        <end position="278"/>
    </location>
</feature>
<feature type="transmembrane region" description="Helical" evidence="2">
    <location>
        <begin position="60"/>
        <end position="82"/>
    </location>
</feature>
<evidence type="ECO:0000259" key="3">
    <source>
        <dbReference type="Pfam" id="PF00892"/>
    </source>
</evidence>
<keyword evidence="2" id="KW-0472">Membrane</keyword>
<proteinExistence type="inferred from homology"/>
<gene>
    <name evidence="5" type="ORF">BST11_05440</name>
    <name evidence="4" type="ORF">H7K38_11685</name>
</gene>
<reference evidence="4" key="3">
    <citation type="journal article" date="2022" name="BMC Genomics">
        <title>Comparative genome analysis of mycobacteria focusing on tRNA and non-coding RNA.</title>
        <authorList>
            <person name="Behra P.R.K."/>
            <person name="Pettersson B.M.F."/>
            <person name="Ramesh M."/>
            <person name="Das S."/>
            <person name="Dasgupta S."/>
            <person name="Kirsebom L.A."/>
        </authorList>
    </citation>
    <scope>NUCLEOTIDE SEQUENCE</scope>
    <source>
        <strain evidence="4">CCUG 55640</strain>
    </source>
</reference>
<name>A0AA41XNC5_9MYCO</name>
<dbReference type="SUPFAM" id="SSF103481">
    <property type="entry name" value="Multidrug resistance efflux transporter EmrE"/>
    <property type="match status" value="2"/>
</dbReference>
<feature type="transmembrane region" description="Helical" evidence="2">
    <location>
        <begin position="208"/>
        <end position="229"/>
    </location>
</feature>
<dbReference type="GO" id="GO:0016020">
    <property type="term" value="C:membrane"/>
    <property type="evidence" value="ECO:0007669"/>
    <property type="project" value="InterPro"/>
</dbReference>
<dbReference type="Pfam" id="PF00892">
    <property type="entry name" value="EamA"/>
    <property type="match status" value="1"/>
</dbReference>
<evidence type="ECO:0000313" key="7">
    <source>
        <dbReference type="Proteomes" id="UP001141650"/>
    </source>
</evidence>
<dbReference type="Proteomes" id="UP001141650">
    <property type="component" value="Unassembled WGS sequence"/>
</dbReference>
<comment type="similarity">
    <text evidence="1">Belongs to the EamA transporter family.</text>
</comment>
<feature type="transmembrane region" description="Helical" evidence="2">
    <location>
        <begin position="35"/>
        <end position="54"/>
    </location>
</feature>
<dbReference type="AlphaFoldDB" id="A0AA41XNC5"/>
<feature type="transmembrane region" description="Helical" evidence="2">
    <location>
        <begin position="116"/>
        <end position="137"/>
    </location>
</feature>
<dbReference type="EMBL" id="JACKVH010000012">
    <property type="protein sequence ID" value="MCV7379311.1"/>
    <property type="molecule type" value="Genomic_DNA"/>
</dbReference>
<reference evidence="5 6" key="1">
    <citation type="submission" date="2017-02" db="EMBL/GenBank/DDBJ databases">
        <title>The new phylogeny of genus Mycobacterium.</title>
        <authorList>
            <person name="Tortoli E."/>
            <person name="Trovato A."/>
            <person name="Cirillo D.M."/>
        </authorList>
    </citation>
    <scope>NUCLEOTIDE SEQUENCE [LARGE SCALE GENOMIC DNA]</scope>
    <source>
        <strain evidence="5 6">DSM 45230</strain>
    </source>
</reference>
<dbReference type="EMBL" id="MVHD01000005">
    <property type="protein sequence ID" value="OQZ92377.1"/>
    <property type="molecule type" value="Genomic_DNA"/>
</dbReference>
<dbReference type="InterPro" id="IPR000620">
    <property type="entry name" value="EamA_dom"/>
</dbReference>
<dbReference type="InterPro" id="IPR037185">
    <property type="entry name" value="EmrE-like"/>
</dbReference>
<reference evidence="4" key="2">
    <citation type="submission" date="2020-07" db="EMBL/GenBank/DDBJ databases">
        <authorList>
            <person name="Pettersson B.M.F."/>
            <person name="Behra P.R.K."/>
            <person name="Ramesh M."/>
            <person name="Das S."/>
            <person name="Dasgupta S."/>
            <person name="Kirsebom L.A."/>
        </authorList>
    </citation>
    <scope>NUCLEOTIDE SEQUENCE</scope>
    <source>
        <strain evidence="4">CCUG 55640</strain>
    </source>
</reference>
<evidence type="ECO:0000313" key="4">
    <source>
        <dbReference type="EMBL" id="MCV7379311.1"/>
    </source>
</evidence>
<keyword evidence="2" id="KW-0812">Transmembrane</keyword>